<dbReference type="EMBL" id="MNCJ02000323">
    <property type="protein sequence ID" value="KAF5793929.1"/>
    <property type="molecule type" value="Genomic_DNA"/>
</dbReference>
<evidence type="ECO:0000313" key="2">
    <source>
        <dbReference type="Proteomes" id="UP000215914"/>
    </source>
</evidence>
<dbReference type="Gramene" id="mRNA:HanXRQr2_Chr08g0322431">
    <property type="protein sequence ID" value="mRNA:HanXRQr2_Chr08g0322431"/>
    <property type="gene ID" value="HanXRQr2_Chr08g0322431"/>
</dbReference>
<keyword evidence="2" id="KW-1185">Reference proteome</keyword>
<accession>A0A9K3IBP2</accession>
<name>A0A9K3IBP2_HELAN</name>
<proteinExistence type="predicted"/>
<comment type="caution">
    <text evidence="1">The sequence shown here is derived from an EMBL/GenBank/DDBJ whole genome shotgun (WGS) entry which is preliminary data.</text>
</comment>
<evidence type="ECO:0000313" key="1">
    <source>
        <dbReference type="EMBL" id="KAF5793929.1"/>
    </source>
</evidence>
<dbReference type="AlphaFoldDB" id="A0A9K3IBP2"/>
<gene>
    <name evidence="1" type="ORF">HanXRQr2_Chr08g0322431</name>
</gene>
<organism evidence="1 2">
    <name type="scientific">Helianthus annuus</name>
    <name type="common">Common sunflower</name>
    <dbReference type="NCBI Taxonomy" id="4232"/>
    <lineage>
        <taxon>Eukaryota</taxon>
        <taxon>Viridiplantae</taxon>
        <taxon>Streptophyta</taxon>
        <taxon>Embryophyta</taxon>
        <taxon>Tracheophyta</taxon>
        <taxon>Spermatophyta</taxon>
        <taxon>Magnoliopsida</taxon>
        <taxon>eudicotyledons</taxon>
        <taxon>Gunneridae</taxon>
        <taxon>Pentapetalae</taxon>
        <taxon>asterids</taxon>
        <taxon>campanulids</taxon>
        <taxon>Asterales</taxon>
        <taxon>Asteraceae</taxon>
        <taxon>Asteroideae</taxon>
        <taxon>Heliantheae alliance</taxon>
        <taxon>Heliantheae</taxon>
        <taxon>Helianthus</taxon>
    </lineage>
</organism>
<protein>
    <submittedName>
        <fullName evidence="1">Uncharacterized protein</fullName>
    </submittedName>
</protein>
<reference evidence="1" key="2">
    <citation type="submission" date="2020-06" db="EMBL/GenBank/DDBJ databases">
        <title>Helianthus annuus Genome sequencing and assembly Release 2.</title>
        <authorList>
            <person name="Gouzy J."/>
            <person name="Langlade N."/>
            <person name="Munos S."/>
        </authorList>
    </citation>
    <scope>NUCLEOTIDE SEQUENCE</scope>
    <source>
        <tissue evidence="1">Leaves</tissue>
    </source>
</reference>
<sequence length="69" mass="7685">MLSIVALNGNLTVVGSRVPAAVPVTLIGRFWRWNGRVEGDLEQPQPQRLESCFRDNFGSQSKLFILNKG</sequence>
<dbReference type="Proteomes" id="UP000215914">
    <property type="component" value="Unassembled WGS sequence"/>
</dbReference>
<reference evidence="1" key="1">
    <citation type="journal article" date="2017" name="Nature">
        <title>The sunflower genome provides insights into oil metabolism, flowering and Asterid evolution.</title>
        <authorList>
            <person name="Badouin H."/>
            <person name="Gouzy J."/>
            <person name="Grassa C.J."/>
            <person name="Murat F."/>
            <person name="Staton S.E."/>
            <person name="Cottret L."/>
            <person name="Lelandais-Briere C."/>
            <person name="Owens G.L."/>
            <person name="Carrere S."/>
            <person name="Mayjonade B."/>
            <person name="Legrand L."/>
            <person name="Gill N."/>
            <person name="Kane N.C."/>
            <person name="Bowers J.E."/>
            <person name="Hubner S."/>
            <person name="Bellec A."/>
            <person name="Berard A."/>
            <person name="Berges H."/>
            <person name="Blanchet N."/>
            <person name="Boniface M.C."/>
            <person name="Brunel D."/>
            <person name="Catrice O."/>
            <person name="Chaidir N."/>
            <person name="Claudel C."/>
            <person name="Donnadieu C."/>
            <person name="Faraut T."/>
            <person name="Fievet G."/>
            <person name="Helmstetter N."/>
            <person name="King M."/>
            <person name="Knapp S.J."/>
            <person name="Lai Z."/>
            <person name="Le Paslier M.C."/>
            <person name="Lippi Y."/>
            <person name="Lorenzon L."/>
            <person name="Mandel J.R."/>
            <person name="Marage G."/>
            <person name="Marchand G."/>
            <person name="Marquand E."/>
            <person name="Bret-Mestries E."/>
            <person name="Morien E."/>
            <person name="Nambeesan S."/>
            <person name="Nguyen T."/>
            <person name="Pegot-Espagnet P."/>
            <person name="Pouilly N."/>
            <person name="Raftis F."/>
            <person name="Sallet E."/>
            <person name="Schiex T."/>
            <person name="Thomas J."/>
            <person name="Vandecasteele C."/>
            <person name="Vares D."/>
            <person name="Vear F."/>
            <person name="Vautrin S."/>
            <person name="Crespi M."/>
            <person name="Mangin B."/>
            <person name="Burke J.M."/>
            <person name="Salse J."/>
            <person name="Munos S."/>
            <person name="Vincourt P."/>
            <person name="Rieseberg L.H."/>
            <person name="Langlade N.B."/>
        </authorList>
    </citation>
    <scope>NUCLEOTIDE SEQUENCE</scope>
    <source>
        <tissue evidence="1">Leaves</tissue>
    </source>
</reference>